<accession>A0A0M2NJE4</accession>
<sequence>MEESMKEKQKMGFRIPQVLLPAENVNLAKWACVACDQYTSQPDYWKAVEKFVGTAPSTLHITLPEVYLEDQDVHARIQDMKETMHDYIDGGILQQLPQGVVLTERHLKGKLRKGILLAMDLEQYDYQIENRPLLRATEQTVLSRIPPRAEIRRGAVVELPHIMLMIDDEKDSVIGPLHMQRNTFPKLYDFDLMMDGGRIEGWLVDKQKPIDEMNEAFEKLPRHDNMLFCVGDGNHSLATAKAIWDEAKEGLTPQEREDHPLRFALCEIINLRDKAVEFMPIHRIMFGVNATACVQFVVERLREKGRKAKLIFGRWRKEIESDGTFQIPFLYHDGAGRIVIEEPEHPLAIGEVQDIFEEYLEENGSGIDYIHGDDAFMELAKQYDNLGFYFEPMEKSEFFDMIVKCGVLPKKTFSLGEAEEKRYYLEGRMLAPYETQEEIEEDLAGE</sequence>
<organism evidence="1 2">
    <name type="scientific">Christensenella hongkongensis</name>
    <dbReference type="NCBI Taxonomy" id="270498"/>
    <lineage>
        <taxon>Bacteria</taxon>
        <taxon>Bacillati</taxon>
        <taxon>Bacillota</taxon>
        <taxon>Clostridia</taxon>
        <taxon>Christensenellales</taxon>
        <taxon>Christensenellaceae</taxon>
        <taxon>Christensenella</taxon>
    </lineage>
</organism>
<dbReference type="Proteomes" id="UP000034076">
    <property type="component" value="Unassembled WGS sequence"/>
</dbReference>
<dbReference type="PATRIC" id="fig|270498.16.peg.914"/>
<dbReference type="STRING" id="270498.CHK_1473"/>
<dbReference type="PANTHER" id="PTHR36454:SF1">
    <property type="entry name" value="DUF1015 DOMAIN-CONTAINING PROTEIN"/>
    <property type="match status" value="1"/>
</dbReference>
<name>A0A0M2NJE4_9FIRM</name>
<evidence type="ECO:0000313" key="2">
    <source>
        <dbReference type="Proteomes" id="UP000034076"/>
    </source>
</evidence>
<keyword evidence="2" id="KW-1185">Reference proteome</keyword>
<comment type="caution">
    <text evidence="1">The sequence shown here is derived from an EMBL/GenBank/DDBJ whole genome shotgun (WGS) entry which is preliminary data.</text>
</comment>
<gene>
    <name evidence="1" type="ORF">CHK_1473</name>
</gene>
<evidence type="ECO:0000313" key="1">
    <source>
        <dbReference type="EMBL" id="KKI51086.1"/>
    </source>
</evidence>
<dbReference type="InterPro" id="IPR008323">
    <property type="entry name" value="UCP033563"/>
</dbReference>
<dbReference type="EMBL" id="LAYJ01000088">
    <property type="protein sequence ID" value="KKI51086.1"/>
    <property type="molecule type" value="Genomic_DNA"/>
</dbReference>
<reference evidence="1 2" key="1">
    <citation type="submission" date="2015-04" db="EMBL/GenBank/DDBJ databases">
        <title>Draft genome sequence of bacteremic isolate Catabacter hongkongensis type strain HKU16T.</title>
        <authorList>
            <person name="Lau S.K."/>
            <person name="Teng J.L."/>
            <person name="Huang Y."/>
            <person name="Curreem S.O."/>
            <person name="Tsui S.K."/>
            <person name="Woo P.C."/>
        </authorList>
    </citation>
    <scope>NUCLEOTIDE SEQUENCE [LARGE SCALE GENOMIC DNA]</scope>
    <source>
        <strain evidence="1 2">HKU16</strain>
    </source>
</reference>
<dbReference type="Pfam" id="PF06245">
    <property type="entry name" value="DUF1015"/>
    <property type="match status" value="1"/>
</dbReference>
<proteinExistence type="predicted"/>
<protein>
    <recommendedName>
        <fullName evidence="3">DUF1015 domain-containing protein</fullName>
    </recommendedName>
</protein>
<dbReference type="PANTHER" id="PTHR36454">
    <property type="entry name" value="LMO2823 PROTEIN"/>
    <property type="match status" value="1"/>
</dbReference>
<evidence type="ECO:0008006" key="3">
    <source>
        <dbReference type="Google" id="ProtNLM"/>
    </source>
</evidence>
<dbReference type="AlphaFoldDB" id="A0A0M2NJE4"/>